<organism evidence="1 2">
    <name type="scientific">Oceanirhabdus seepicola</name>
    <dbReference type="NCBI Taxonomy" id="2828781"/>
    <lineage>
        <taxon>Bacteria</taxon>
        <taxon>Bacillati</taxon>
        <taxon>Bacillota</taxon>
        <taxon>Clostridia</taxon>
        <taxon>Eubacteriales</taxon>
        <taxon>Clostridiaceae</taxon>
        <taxon>Oceanirhabdus</taxon>
    </lineage>
</organism>
<comment type="caution">
    <text evidence="1">The sequence shown here is derived from an EMBL/GenBank/DDBJ whole genome shotgun (WGS) entry which is preliminary data.</text>
</comment>
<dbReference type="EMBL" id="JAGSOJ010000007">
    <property type="protein sequence ID" value="MCM1992797.1"/>
    <property type="molecule type" value="Genomic_DNA"/>
</dbReference>
<name>A0A9J6PDE8_9CLOT</name>
<proteinExistence type="predicted"/>
<reference evidence="1" key="2">
    <citation type="submission" date="2021-04" db="EMBL/GenBank/DDBJ databases">
        <authorList>
            <person name="Dong X."/>
        </authorList>
    </citation>
    <scope>NUCLEOTIDE SEQUENCE</scope>
    <source>
        <strain evidence="1">ZWT</strain>
    </source>
</reference>
<accession>A0A9J6PDE8</accession>
<sequence length="66" mass="7561">MTKVRILVGREEAIYTGTFPGYNAVKYAKGEKILILPRKSAIGDIIAYANYRMLKMKDHKTRNTLE</sequence>
<dbReference type="RefSeq" id="WP_250861965.1">
    <property type="nucleotide sequence ID" value="NZ_JAGSOJ010000007.1"/>
</dbReference>
<gene>
    <name evidence="1" type="ORF">KDK92_24020</name>
</gene>
<dbReference type="AlphaFoldDB" id="A0A9J6PDE8"/>
<keyword evidence="2" id="KW-1185">Reference proteome</keyword>
<dbReference type="Proteomes" id="UP001056429">
    <property type="component" value="Unassembled WGS sequence"/>
</dbReference>
<protein>
    <submittedName>
        <fullName evidence="1">Uncharacterized protein</fullName>
    </submittedName>
</protein>
<reference evidence="1" key="1">
    <citation type="journal article" date="2021" name="mSystems">
        <title>Bacteria and Archaea Synergistically Convert Glycine Betaine to Biogenic Methane in the Formosa Cold Seep of the South China Sea.</title>
        <authorList>
            <person name="Li L."/>
            <person name="Zhang W."/>
            <person name="Zhang S."/>
            <person name="Song L."/>
            <person name="Sun Q."/>
            <person name="Zhang H."/>
            <person name="Xiang H."/>
            <person name="Dong X."/>
        </authorList>
    </citation>
    <scope>NUCLEOTIDE SEQUENCE</scope>
    <source>
        <strain evidence="1">ZWT</strain>
    </source>
</reference>
<evidence type="ECO:0000313" key="2">
    <source>
        <dbReference type="Proteomes" id="UP001056429"/>
    </source>
</evidence>
<evidence type="ECO:0000313" key="1">
    <source>
        <dbReference type="EMBL" id="MCM1992797.1"/>
    </source>
</evidence>